<dbReference type="InterPro" id="IPR028202">
    <property type="entry name" value="Reductase_C"/>
</dbReference>
<dbReference type="AlphaFoldDB" id="A0A1I5Z9Q4"/>
<dbReference type="PRINTS" id="PR00411">
    <property type="entry name" value="PNDRDTASEI"/>
</dbReference>
<dbReference type="InterPro" id="IPR016156">
    <property type="entry name" value="FAD/NAD-linked_Rdtase_dimer_sf"/>
</dbReference>
<keyword evidence="8" id="KW-1185">Reference proteome</keyword>
<dbReference type="SUPFAM" id="SSF55424">
    <property type="entry name" value="FAD/NAD-linked reductases, dimerisation (C-terminal) domain"/>
    <property type="match status" value="1"/>
</dbReference>
<evidence type="ECO:0000259" key="5">
    <source>
        <dbReference type="Pfam" id="PF07992"/>
    </source>
</evidence>
<feature type="domain" description="FAD/NAD(P)-binding" evidence="5">
    <location>
        <begin position="4"/>
        <end position="299"/>
    </location>
</feature>
<dbReference type="EMBL" id="FOXM01000031">
    <property type="protein sequence ID" value="SFQ53118.1"/>
    <property type="molecule type" value="Genomic_DNA"/>
</dbReference>
<keyword evidence="2" id="KW-0285">Flavoprotein</keyword>
<dbReference type="Proteomes" id="UP000243084">
    <property type="component" value="Unassembled WGS sequence"/>
</dbReference>
<dbReference type="Pfam" id="PF07992">
    <property type="entry name" value="Pyr_redox_2"/>
    <property type="match status" value="1"/>
</dbReference>
<dbReference type="Gene3D" id="3.30.390.30">
    <property type="match status" value="1"/>
</dbReference>
<evidence type="ECO:0000256" key="1">
    <source>
        <dbReference type="ARBA" id="ARBA00001974"/>
    </source>
</evidence>
<accession>A0A1I5Z9Q4</accession>
<evidence type="ECO:0000256" key="3">
    <source>
        <dbReference type="ARBA" id="ARBA00022827"/>
    </source>
</evidence>
<sequence length="417" mass="44073">MIKSIVIIGAGLAGATATRYLRAQGYQGKIHLVGEELHVAYDRPSLSKDTLSGKMVEPPAILDPYWYASADIDLHLGVRVTGIDVVNHQVLFESGDILAYDRLLIATGVRARRMAITGSELAGIHTLRDRADSQALRQALEPGQSLVIVGGGLIGCEVATTAINAGAHVTILEAGDELLLRVLGRTTGAWCRNELERLGVRVELNAQAAHFEGEGHVHAVVCADGRRIAANTVLVSIGAEPADELARAAGIACERGVVVDATGASSCLGVFAAGDVAAWPLRSGEQRSLETYLNSHMQAETAAAAMLGKSIPALQVPTSWTEIAGHRIQMVGDIEGPGEVVLRGNVENGQPLVQFRVLDGRVEAATAINAPKDFSVATRLVADHIPVSATKLQDASSNLRDFMKAKAKAKAEAERCE</sequence>
<evidence type="ECO:0000313" key="8">
    <source>
        <dbReference type="Proteomes" id="UP000243084"/>
    </source>
</evidence>
<reference evidence="8" key="1">
    <citation type="submission" date="2016-10" db="EMBL/GenBank/DDBJ databases">
        <authorList>
            <person name="Varghese N."/>
            <person name="Submissions S."/>
        </authorList>
    </citation>
    <scope>NUCLEOTIDE SEQUENCE [LARGE SCALE GENOMIC DNA]</scope>
    <source>
        <strain evidence="8">JCM 18195</strain>
    </source>
</reference>
<keyword evidence="3" id="KW-0274">FAD</keyword>
<feature type="domain" description="Reductase C-terminal" evidence="6">
    <location>
        <begin position="320"/>
        <end position="402"/>
    </location>
</feature>
<dbReference type="GO" id="GO:0016651">
    <property type="term" value="F:oxidoreductase activity, acting on NAD(P)H"/>
    <property type="evidence" value="ECO:0007669"/>
    <property type="project" value="TreeGrafter"/>
</dbReference>
<dbReference type="SUPFAM" id="SSF51905">
    <property type="entry name" value="FAD/NAD(P)-binding domain"/>
    <property type="match status" value="1"/>
</dbReference>
<evidence type="ECO:0000256" key="2">
    <source>
        <dbReference type="ARBA" id="ARBA00022630"/>
    </source>
</evidence>
<proteinExistence type="predicted"/>
<dbReference type="Gene3D" id="3.50.50.60">
    <property type="entry name" value="FAD/NAD(P)-binding domain"/>
    <property type="match status" value="2"/>
</dbReference>
<evidence type="ECO:0000259" key="6">
    <source>
        <dbReference type="Pfam" id="PF14759"/>
    </source>
</evidence>
<protein>
    <submittedName>
        <fullName evidence="7">Biphenyl 2,3-dioxygenase ferredoxin reductase subunit</fullName>
    </submittedName>
</protein>
<dbReference type="PRINTS" id="PR00368">
    <property type="entry name" value="FADPNR"/>
</dbReference>
<comment type="cofactor">
    <cofactor evidence="1">
        <name>FAD</name>
        <dbReference type="ChEBI" id="CHEBI:57692"/>
    </cofactor>
</comment>
<dbReference type="GO" id="GO:0005737">
    <property type="term" value="C:cytoplasm"/>
    <property type="evidence" value="ECO:0007669"/>
    <property type="project" value="TreeGrafter"/>
</dbReference>
<dbReference type="PANTHER" id="PTHR43557">
    <property type="entry name" value="APOPTOSIS-INDUCING FACTOR 1"/>
    <property type="match status" value="1"/>
</dbReference>
<gene>
    <name evidence="7" type="ORF">SAMN05216229_13112</name>
</gene>
<dbReference type="Pfam" id="PF14759">
    <property type="entry name" value="Reductase_C"/>
    <property type="match status" value="1"/>
</dbReference>
<dbReference type="RefSeq" id="WP_092435708.1">
    <property type="nucleotide sequence ID" value="NZ_FOXM01000031.1"/>
</dbReference>
<keyword evidence="7" id="KW-0223">Dioxygenase</keyword>
<evidence type="ECO:0000256" key="4">
    <source>
        <dbReference type="ARBA" id="ARBA00023002"/>
    </source>
</evidence>
<dbReference type="InterPro" id="IPR050446">
    <property type="entry name" value="FAD-oxidoreductase/Apoptosis"/>
</dbReference>
<dbReference type="OrthoDB" id="9800167at2"/>
<dbReference type="PANTHER" id="PTHR43557:SF2">
    <property type="entry name" value="RIESKE DOMAIN-CONTAINING PROTEIN-RELATED"/>
    <property type="match status" value="1"/>
</dbReference>
<dbReference type="InterPro" id="IPR023753">
    <property type="entry name" value="FAD/NAD-binding_dom"/>
</dbReference>
<evidence type="ECO:0000313" key="7">
    <source>
        <dbReference type="EMBL" id="SFQ53118.1"/>
    </source>
</evidence>
<keyword evidence="4" id="KW-0560">Oxidoreductase</keyword>
<name>A0A1I5Z9Q4_9GAMM</name>
<dbReference type="InterPro" id="IPR036188">
    <property type="entry name" value="FAD/NAD-bd_sf"/>
</dbReference>
<dbReference type="GO" id="GO:0051213">
    <property type="term" value="F:dioxygenase activity"/>
    <property type="evidence" value="ECO:0007669"/>
    <property type="project" value="UniProtKB-KW"/>
</dbReference>
<organism evidence="7 8">
    <name type="scientific">Geopseudomonas sagittaria</name>
    <dbReference type="NCBI Taxonomy" id="1135990"/>
    <lineage>
        <taxon>Bacteria</taxon>
        <taxon>Pseudomonadati</taxon>
        <taxon>Pseudomonadota</taxon>
        <taxon>Gammaproteobacteria</taxon>
        <taxon>Pseudomonadales</taxon>
        <taxon>Pseudomonadaceae</taxon>
        <taxon>Geopseudomonas</taxon>
    </lineage>
</organism>